<comment type="caution">
    <text evidence="2">The sequence shown here is derived from an EMBL/GenBank/DDBJ whole genome shotgun (WGS) entry which is preliminary data.</text>
</comment>
<sequence>MPSLIVTASTTAQSVAAAVRNGVHEPTSMTIDNEAGSADRTIRIQDVFTPDVTNGTASPSETTVDRGRWDVPQGDSLVLSEQDLKGIKCLGALKIIGDAVDANCHISVGYKTE</sequence>
<feature type="compositionally biased region" description="Polar residues" evidence="1">
    <location>
        <begin position="51"/>
        <end position="62"/>
    </location>
</feature>
<organism evidence="2">
    <name type="scientific">marine sediment metagenome</name>
    <dbReference type="NCBI Taxonomy" id="412755"/>
    <lineage>
        <taxon>unclassified sequences</taxon>
        <taxon>metagenomes</taxon>
        <taxon>ecological metagenomes</taxon>
    </lineage>
</organism>
<protein>
    <submittedName>
        <fullName evidence="2">Uncharacterized protein</fullName>
    </submittedName>
</protein>
<dbReference type="AlphaFoldDB" id="A0A0F9LPU3"/>
<reference evidence="2" key="1">
    <citation type="journal article" date="2015" name="Nature">
        <title>Complex archaea that bridge the gap between prokaryotes and eukaryotes.</title>
        <authorList>
            <person name="Spang A."/>
            <person name="Saw J.H."/>
            <person name="Jorgensen S.L."/>
            <person name="Zaremba-Niedzwiedzka K."/>
            <person name="Martijn J."/>
            <person name="Lind A.E."/>
            <person name="van Eijk R."/>
            <person name="Schleper C."/>
            <person name="Guy L."/>
            <person name="Ettema T.J."/>
        </authorList>
    </citation>
    <scope>NUCLEOTIDE SEQUENCE</scope>
</reference>
<accession>A0A0F9LPU3</accession>
<dbReference type="EMBL" id="LAZR01010548">
    <property type="protein sequence ID" value="KKM66365.1"/>
    <property type="molecule type" value="Genomic_DNA"/>
</dbReference>
<name>A0A0F9LPU3_9ZZZZ</name>
<evidence type="ECO:0000256" key="1">
    <source>
        <dbReference type="SAM" id="MobiDB-lite"/>
    </source>
</evidence>
<proteinExistence type="predicted"/>
<feature type="region of interest" description="Disordered" evidence="1">
    <location>
        <begin position="50"/>
        <end position="69"/>
    </location>
</feature>
<evidence type="ECO:0000313" key="2">
    <source>
        <dbReference type="EMBL" id="KKM66365.1"/>
    </source>
</evidence>
<gene>
    <name evidence="2" type="ORF">LCGC14_1481950</name>
</gene>